<sequence>MANSARLLVLPFFIALSLSCMNVAQGAGTARRLLQATTTTPPIFPNLPPFRGFQFPPYSGPFPEYRLPPFPGISNVPPSAPGFPGSSAPGFPGFPGFPGSSASGVPGSFPSFPAPPTLPNTTP</sequence>
<dbReference type="PROSITE" id="PS51257">
    <property type="entry name" value="PROKAR_LIPOPROTEIN"/>
    <property type="match status" value="1"/>
</dbReference>
<evidence type="ECO:0000313" key="4">
    <source>
        <dbReference type="Proteomes" id="UP000593577"/>
    </source>
</evidence>
<protein>
    <submittedName>
        <fullName evidence="3">Uncharacterized protein</fullName>
    </submittedName>
</protein>
<feature type="chain" id="PRO_5029531564" evidence="2">
    <location>
        <begin position="27"/>
        <end position="123"/>
    </location>
</feature>
<keyword evidence="2" id="KW-0732">Signal</keyword>
<organism evidence="3 4">
    <name type="scientific">Gossypium aridum</name>
    <name type="common">American cotton</name>
    <name type="synonym">Erioxylum aridum</name>
    <dbReference type="NCBI Taxonomy" id="34290"/>
    <lineage>
        <taxon>Eukaryota</taxon>
        <taxon>Viridiplantae</taxon>
        <taxon>Streptophyta</taxon>
        <taxon>Embryophyta</taxon>
        <taxon>Tracheophyta</taxon>
        <taxon>Spermatophyta</taxon>
        <taxon>Magnoliopsida</taxon>
        <taxon>eudicotyledons</taxon>
        <taxon>Gunneridae</taxon>
        <taxon>Pentapetalae</taxon>
        <taxon>rosids</taxon>
        <taxon>malvids</taxon>
        <taxon>Malvales</taxon>
        <taxon>Malvaceae</taxon>
        <taxon>Malvoideae</taxon>
        <taxon>Gossypium</taxon>
    </lineage>
</organism>
<dbReference type="AlphaFoldDB" id="A0A7J8XL53"/>
<accession>A0A7J8XL53</accession>
<comment type="caution">
    <text evidence="3">The sequence shown here is derived from an EMBL/GenBank/DDBJ whole genome shotgun (WGS) entry which is preliminary data.</text>
</comment>
<name>A0A7J8XL53_GOSAI</name>
<reference evidence="3 4" key="1">
    <citation type="journal article" date="2019" name="Genome Biol. Evol.">
        <title>Insights into the evolution of the New World diploid cottons (Gossypium, subgenus Houzingenia) based on genome sequencing.</title>
        <authorList>
            <person name="Grover C.E."/>
            <person name="Arick M.A. 2nd"/>
            <person name="Thrash A."/>
            <person name="Conover J.L."/>
            <person name="Sanders W.S."/>
            <person name="Peterson D.G."/>
            <person name="Frelichowski J.E."/>
            <person name="Scheffler J.A."/>
            <person name="Scheffler B.E."/>
            <person name="Wendel J.F."/>
        </authorList>
    </citation>
    <scope>NUCLEOTIDE SEQUENCE [LARGE SCALE GENOMIC DNA]</scope>
    <source>
        <strain evidence="3">185</strain>
        <tissue evidence="3">Leaf</tissue>
    </source>
</reference>
<evidence type="ECO:0000256" key="2">
    <source>
        <dbReference type="SAM" id="SignalP"/>
    </source>
</evidence>
<keyword evidence="4" id="KW-1185">Reference proteome</keyword>
<feature type="compositionally biased region" description="Low complexity" evidence="1">
    <location>
        <begin position="82"/>
        <end position="91"/>
    </location>
</feature>
<feature type="region of interest" description="Disordered" evidence="1">
    <location>
        <begin position="76"/>
        <end position="99"/>
    </location>
</feature>
<proteinExistence type="predicted"/>
<gene>
    <name evidence="3" type="ORF">Goari_005794</name>
</gene>
<dbReference type="EMBL" id="JABFAA010000008">
    <property type="protein sequence ID" value="MBA0687983.1"/>
    <property type="molecule type" value="Genomic_DNA"/>
</dbReference>
<evidence type="ECO:0000256" key="1">
    <source>
        <dbReference type="SAM" id="MobiDB-lite"/>
    </source>
</evidence>
<feature type="signal peptide" evidence="2">
    <location>
        <begin position="1"/>
        <end position="26"/>
    </location>
</feature>
<dbReference type="Proteomes" id="UP000593577">
    <property type="component" value="Unassembled WGS sequence"/>
</dbReference>
<evidence type="ECO:0000313" key="3">
    <source>
        <dbReference type="EMBL" id="MBA0687983.1"/>
    </source>
</evidence>